<proteinExistence type="predicted"/>
<dbReference type="Proteomes" id="UP001197247">
    <property type="component" value="Unassembled WGS sequence"/>
</dbReference>
<evidence type="ECO:0008006" key="5">
    <source>
        <dbReference type="Google" id="ProtNLM"/>
    </source>
</evidence>
<keyword evidence="2" id="KW-0472">Membrane</keyword>
<protein>
    <recommendedName>
        <fullName evidence="5">NYN domain-containing protein</fullName>
    </recommendedName>
</protein>
<feature type="region of interest" description="Disordered" evidence="1">
    <location>
        <begin position="140"/>
        <end position="172"/>
    </location>
</feature>
<dbReference type="EMBL" id="JAHBAY010000002">
    <property type="protein sequence ID" value="MBT0768647.1"/>
    <property type="molecule type" value="Genomic_DNA"/>
</dbReference>
<evidence type="ECO:0000256" key="2">
    <source>
        <dbReference type="SAM" id="Phobius"/>
    </source>
</evidence>
<evidence type="ECO:0000256" key="1">
    <source>
        <dbReference type="SAM" id="MobiDB-lite"/>
    </source>
</evidence>
<evidence type="ECO:0000313" key="4">
    <source>
        <dbReference type="Proteomes" id="UP001197247"/>
    </source>
</evidence>
<dbReference type="RefSeq" id="WP_214154940.1">
    <property type="nucleotide sequence ID" value="NZ_JAHBAY010000002.1"/>
</dbReference>
<evidence type="ECO:0000313" key="3">
    <source>
        <dbReference type="EMBL" id="MBT0768647.1"/>
    </source>
</evidence>
<keyword evidence="4" id="KW-1185">Reference proteome</keyword>
<comment type="caution">
    <text evidence="3">The sequence shown here is derived from an EMBL/GenBank/DDBJ whole genome shotgun (WGS) entry which is preliminary data.</text>
</comment>
<keyword evidence="2" id="KW-0812">Transmembrane</keyword>
<name>A0ABS5TC40_9ACTN</name>
<gene>
    <name evidence="3" type="ORF">KIH74_06895</name>
</gene>
<keyword evidence="2" id="KW-1133">Transmembrane helix</keyword>
<organism evidence="3 4">
    <name type="scientific">Kineosporia corallincola</name>
    <dbReference type="NCBI Taxonomy" id="2835133"/>
    <lineage>
        <taxon>Bacteria</taxon>
        <taxon>Bacillati</taxon>
        <taxon>Actinomycetota</taxon>
        <taxon>Actinomycetes</taxon>
        <taxon>Kineosporiales</taxon>
        <taxon>Kineosporiaceae</taxon>
        <taxon>Kineosporia</taxon>
    </lineage>
</organism>
<reference evidence="3 4" key="1">
    <citation type="submission" date="2021-05" db="EMBL/GenBank/DDBJ databases">
        <title>Kineosporia and Streptomyces sp. nov. two new marine actinobacteria isolated from Coral.</title>
        <authorList>
            <person name="Buangrab K."/>
            <person name="Sutthacheep M."/>
            <person name="Yeemin T."/>
            <person name="Harunari E."/>
            <person name="Igarashi Y."/>
            <person name="Kanchanasin P."/>
            <person name="Tanasupawat S."/>
            <person name="Phongsopitanun W."/>
        </authorList>
    </citation>
    <scope>NUCLEOTIDE SEQUENCE [LARGE SCALE GENOMIC DNA]</scope>
    <source>
        <strain evidence="3 4">J2-2</strain>
    </source>
</reference>
<accession>A0ABS5TC40</accession>
<feature type="transmembrane region" description="Helical" evidence="2">
    <location>
        <begin position="197"/>
        <end position="220"/>
    </location>
</feature>
<sequence length="234" mass="24530">MAGVLLIDLENMVGHGAGVKVLAPRLDALLRQAGPGLSVVAACRRTRMGPGSQEILQERGVRLLLVDDGKGAADQVLLHEARRQAGQGCRRFLVASADRAFAAVADLGRLEILLWEGQQPLAPNRYTRVADMVHRIPRPARGFPAHERSPAAGTDAPQVSAHDQQDGFNEPQEQGVAVGRPEAMPVPAASAGGRSEWAGLLLFAGTVFAAGVLFGAGTAVGESVAGRLLRSGRC</sequence>